<comment type="similarity">
    <text evidence="3">Belongs to the NEMF family.</text>
</comment>
<evidence type="ECO:0000256" key="1">
    <source>
        <dbReference type="ARBA" id="ARBA00004123"/>
    </source>
</evidence>
<evidence type="ECO:0000256" key="5">
    <source>
        <dbReference type="ARBA" id="ARBA00023054"/>
    </source>
</evidence>
<dbReference type="InterPro" id="IPR021846">
    <property type="entry name" value="NFACT-C"/>
</dbReference>
<evidence type="ECO:0000256" key="4">
    <source>
        <dbReference type="ARBA" id="ARBA00022490"/>
    </source>
</evidence>
<feature type="region of interest" description="Disordered" evidence="8">
    <location>
        <begin position="792"/>
        <end position="962"/>
    </location>
</feature>
<feature type="compositionally biased region" description="Acidic residues" evidence="8">
    <location>
        <begin position="655"/>
        <end position="683"/>
    </location>
</feature>
<keyword evidence="4" id="KW-0963">Cytoplasm</keyword>
<dbReference type="Proteomes" id="UP001519460">
    <property type="component" value="Unassembled WGS sequence"/>
</dbReference>
<dbReference type="AlphaFoldDB" id="A0ABD0M1H1"/>
<dbReference type="GO" id="GO:0005737">
    <property type="term" value="C:cytoplasm"/>
    <property type="evidence" value="ECO:0007669"/>
    <property type="project" value="UniProtKB-SubCell"/>
</dbReference>
<evidence type="ECO:0000259" key="9">
    <source>
        <dbReference type="Pfam" id="PF05670"/>
    </source>
</evidence>
<proteinExistence type="inferred from homology"/>
<feature type="compositionally biased region" description="Basic residues" evidence="8">
    <location>
        <begin position="893"/>
        <end position="903"/>
    </location>
</feature>
<evidence type="ECO:0000259" key="10">
    <source>
        <dbReference type="Pfam" id="PF11923"/>
    </source>
</evidence>
<accession>A0ABD0M1H1</accession>
<feature type="compositionally biased region" description="Basic and acidic residues" evidence="8">
    <location>
        <begin position="927"/>
        <end position="943"/>
    </location>
</feature>
<feature type="compositionally biased region" description="Basic and acidic residues" evidence="8">
    <location>
        <begin position="904"/>
        <end position="918"/>
    </location>
</feature>
<feature type="compositionally biased region" description="Basic and acidic residues" evidence="8">
    <location>
        <begin position="696"/>
        <end position="713"/>
    </location>
</feature>
<dbReference type="GO" id="GO:0072344">
    <property type="term" value="P:rescue of stalled ribosome"/>
    <property type="evidence" value="ECO:0007669"/>
    <property type="project" value="UniProtKB-ARBA"/>
</dbReference>
<keyword evidence="6" id="KW-0539">Nucleus</keyword>
<evidence type="ECO:0000256" key="3">
    <source>
        <dbReference type="ARBA" id="ARBA00008318"/>
    </source>
</evidence>
<dbReference type="NCBIfam" id="NF041120">
    <property type="entry name" value="RqcH_arch"/>
    <property type="match status" value="1"/>
</dbReference>
<keyword evidence="12" id="KW-1185">Reference proteome</keyword>
<dbReference type="Pfam" id="PF05833">
    <property type="entry name" value="NFACT_N"/>
    <property type="match status" value="1"/>
</dbReference>
<dbReference type="Gene3D" id="2.30.310.10">
    <property type="entry name" value="ibrinogen binding protein from staphylococcus aureus domain"/>
    <property type="match status" value="1"/>
</dbReference>
<evidence type="ECO:0000256" key="2">
    <source>
        <dbReference type="ARBA" id="ARBA00004496"/>
    </source>
</evidence>
<dbReference type="PANTHER" id="PTHR15239:SF6">
    <property type="entry name" value="RIBOSOME QUALITY CONTROL COMPLEX SUBUNIT NEMF"/>
    <property type="match status" value="1"/>
</dbReference>
<feature type="compositionally biased region" description="Acidic residues" evidence="8">
    <location>
        <begin position="866"/>
        <end position="875"/>
    </location>
</feature>
<gene>
    <name evidence="11" type="ORF">BaRGS_00003307</name>
</gene>
<dbReference type="GO" id="GO:0005634">
    <property type="term" value="C:nucleus"/>
    <property type="evidence" value="ECO:0007669"/>
    <property type="project" value="UniProtKB-SubCell"/>
</dbReference>
<feature type="domain" description="NFACT RNA-binding" evidence="9">
    <location>
        <begin position="486"/>
        <end position="596"/>
    </location>
</feature>
<feature type="domain" description="NFACT protein C-terminal" evidence="10">
    <location>
        <begin position="997"/>
        <end position="1087"/>
    </location>
</feature>
<evidence type="ECO:0000313" key="12">
    <source>
        <dbReference type="Proteomes" id="UP001519460"/>
    </source>
</evidence>
<keyword evidence="5 7" id="KW-0175">Coiled coil</keyword>
<evidence type="ECO:0000256" key="6">
    <source>
        <dbReference type="ARBA" id="ARBA00023242"/>
    </source>
</evidence>
<dbReference type="PANTHER" id="PTHR15239">
    <property type="entry name" value="NUCLEAR EXPORT MEDIATOR FACTOR NEMF"/>
    <property type="match status" value="1"/>
</dbReference>
<reference evidence="11 12" key="1">
    <citation type="journal article" date="2023" name="Sci. Data">
        <title>Genome assembly of the Korean intertidal mud-creeper Batillaria attramentaria.</title>
        <authorList>
            <person name="Patra A.K."/>
            <person name="Ho P.T."/>
            <person name="Jun S."/>
            <person name="Lee S.J."/>
            <person name="Kim Y."/>
            <person name="Won Y.J."/>
        </authorList>
    </citation>
    <scope>NUCLEOTIDE SEQUENCE [LARGE SCALE GENOMIC DNA]</scope>
    <source>
        <strain evidence="11">Wonlab-2016</strain>
    </source>
</reference>
<feature type="region of interest" description="Disordered" evidence="8">
    <location>
        <begin position="630"/>
        <end position="751"/>
    </location>
</feature>
<name>A0ABD0M1H1_9CAEN</name>
<feature type="compositionally biased region" description="Basic and acidic residues" evidence="8">
    <location>
        <begin position="720"/>
        <end position="738"/>
    </location>
</feature>
<comment type="subcellular location">
    <subcellularLocation>
        <location evidence="2">Cytoplasm</location>
    </subcellularLocation>
    <subcellularLocation>
        <location evidence="1">Nucleus</location>
    </subcellularLocation>
</comment>
<evidence type="ECO:0008006" key="13">
    <source>
        <dbReference type="Google" id="ProtNLM"/>
    </source>
</evidence>
<feature type="compositionally biased region" description="Basic residues" evidence="8">
    <location>
        <begin position="808"/>
        <end position="819"/>
    </location>
</feature>
<dbReference type="EMBL" id="JACVVK020000010">
    <property type="protein sequence ID" value="KAK7505562.1"/>
    <property type="molecule type" value="Genomic_DNA"/>
</dbReference>
<feature type="coiled-coil region" evidence="7">
    <location>
        <begin position="301"/>
        <end position="341"/>
    </location>
</feature>
<comment type="caution">
    <text evidence="11">The sequence shown here is derived from an EMBL/GenBank/DDBJ whole genome shotgun (WGS) entry which is preliminary data.</text>
</comment>
<dbReference type="InterPro" id="IPR008532">
    <property type="entry name" value="NFACT_RNA-bd"/>
</dbReference>
<sequence>MKGRFSTLDIGVVVKELKRFLGMRVVNVYDIDNKTYLIRIAKPDEKAVILLESGVRLHSTGFDWPKNPAPSGFSMKMRKHLKGRRFEKIEQLGVDRIVDMQFGSGEAAYHVILELYDRGNIVLTDSEYTILNILRPRTDNSQDVRFAVREQYPVGAAKHHELPSEEKLLQILQSAKEGDTLKRALVSHLDYGPAVLEHCLLEVGLGEGTKIGKGFDIATDMGKLMSAMQVAETLMTTLLLKPCKGHIIQRVDRKPNPKDGEAVQLTTYDEFHPYLFRQLESKSHVEFDMFDSAVDEFFSKLESQKLDMKVLQQEKAAMKKLDNVKKDHEKRINELQKEQETDILRGQLIEINLDLVDQAILVVRSALANQIDWTEINQIVKEAQLNGDPVAKAITGLKLDTNHITLLLHDPPLKPLKVDIDLSLSAYANSRKYFEKKKQAAKKEQKTVEASQKAMKSAEKKTKETLKDAATIASINKTRKTYWFEKFLWFISSENYLVIGGRDQQQNELIVKRYLKPGDLYVHADLHGASSVVIKNPSGDPVPPKTLNEAGTMAICNSAAWDAKVVTSAWWVNHDQVSKTAPSGEYLTTGSFMIRGKKNYLPPSYLVYGFGFVFKLEDGSIERHLGERKVRTTDDDTSSIADTIASETESALTLDDFEEEDLADGVSDDSDEEREVNGDEGVDDMGTSGQASGSTKEADSDGDSDGHGDKASSDEGEGDGGERKETEERGAGGREGAKPKSTPVVEFPDTSINLMHVKGDKYELQRLSSNSSSTADTDSSAIHLGDNVLLSASAMDRSNSRGGGRLSAKQRREMRKAKKNGGMQKNAQGNDDEDAVSWLSEARTSEPKAADSDQRPPETHSSRTADDEEDAAGDEAEGKTKPQPQQPQVPLKRGQKGKLRKMKEKYGDQDEEERRLRMEILASSGSQKEEKRKKGKKGKDDLSAKGGKHGGQPQSGKGGERVVPEIAKPAGFVKEEVADVESDGEQEAMEDGSQQIDDTQIINSLTGQPHPEDELLYAIPCCAPYNSLINYKYKVKLLPGTTKRGKAAKTALNMFQHDKTATMRERDLLRIMKDADLSRNMPGKVKVAAPNLHKR</sequence>
<protein>
    <recommendedName>
        <fullName evidence="13">Nuclear export mediator factor NEMF</fullName>
    </recommendedName>
</protein>
<dbReference type="FunFam" id="2.30.310.10:FF:000001">
    <property type="entry name" value="Nuclear export mediator factor Nemf"/>
    <property type="match status" value="1"/>
</dbReference>
<organism evidence="11 12">
    <name type="scientific">Batillaria attramentaria</name>
    <dbReference type="NCBI Taxonomy" id="370345"/>
    <lineage>
        <taxon>Eukaryota</taxon>
        <taxon>Metazoa</taxon>
        <taxon>Spiralia</taxon>
        <taxon>Lophotrochozoa</taxon>
        <taxon>Mollusca</taxon>
        <taxon>Gastropoda</taxon>
        <taxon>Caenogastropoda</taxon>
        <taxon>Sorbeoconcha</taxon>
        <taxon>Cerithioidea</taxon>
        <taxon>Batillariidae</taxon>
        <taxon>Batillaria</taxon>
    </lineage>
</organism>
<feature type="compositionally biased region" description="Basic and acidic residues" evidence="8">
    <location>
        <begin position="843"/>
        <end position="865"/>
    </location>
</feature>
<dbReference type="InterPro" id="IPR051608">
    <property type="entry name" value="RQC_Subunit_NEMF"/>
</dbReference>
<dbReference type="Pfam" id="PF05670">
    <property type="entry name" value="NFACT-R_1"/>
    <property type="match status" value="1"/>
</dbReference>
<evidence type="ECO:0000256" key="8">
    <source>
        <dbReference type="SAM" id="MobiDB-lite"/>
    </source>
</evidence>
<evidence type="ECO:0000313" key="11">
    <source>
        <dbReference type="EMBL" id="KAK7505562.1"/>
    </source>
</evidence>
<evidence type="ECO:0000256" key="7">
    <source>
        <dbReference type="SAM" id="Coils"/>
    </source>
</evidence>
<dbReference type="Pfam" id="PF11923">
    <property type="entry name" value="NFACT-C"/>
    <property type="match status" value="1"/>
</dbReference>